<feature type="transmembrane region" description="Helical" evidence="2">
    <location>
        <begin position="32"/>
        <end position="50"/>
    </location>
</feature>
<dbReference type="OrthoDB" id="8900172at2"/>
<dbReference type="RefSeq" id="WP_058643834.1">
    <property type="nucleotide sequence ID" value="NZ_LDSL01000144.1"/>
</dbReference>
<evidence type="ECO:0000313" key="4">
    <source>
        <dbReference type="Proteomes" id="UP000072741"/>
    </source>
</evidence>
<name>A0A147GN68_9BURK</name>
<gene>
    <name evidence="3" type="ORF">NS331_20705</name>
</gene>
<evidence type="ECO:0000256" key="2">
    <source>
        <dbReference type="SAM" id="Phobius"/>
    </source>
</evidence>
<evidence type="ECO:0000256" key="1">
    <source>
        <dbReference type="SAM" id="MobiDB-lite"/>
    </source>
</evidence>
<keyword evidence="2" id="KW-0812">Transmembrane</keyword>
<protein>
    <submittedName>
        <fullName evidence="3">Uncharacterized protein</fullName>
    </submittedName>
</protein>
<dbReference type="Proteomes" id="UP000072741">
    <property type="component" value="Unassembled WGS sequence"/>
</dbReference>
<dbReference type="AlphaFoldDB" id="A0A147GN68"/>
<keyword evidence="2" id="KW-0472">Membrane</keyword>
<accession>A0A147GN68</accession>
<sequence length="181" mass="19773">MAEPDPFHHPPDGILRPHTLPRGGLSRHANPLSLLILSTVVTLGLSGVLGHAGMQRDTYRADGPPHSLDVEMPTTIRTGDFYETRLRVRAGSDIATLRIGVPAALWREVTINAMVPQPESESSDGERFQLDFGPLAAGKERLVKISAQVNPRLHGTLSGELEVMDGDRVLLRAPRQMRVLP</sequence>
<feature type="compositionally biased region" description="Basic and acidic residues" evidence="1">
    <location>
        <begin position="1"/>
        <end position="11"/>
    </location>
</feature>
<keyword evidence="2" id="KW-1133">Transmembrane helix</keyword>
<evidence type="ECO:0000313" key="3">
    <source>
        <dbReference type="EMBL" id="KTT15424.1"/>
    </source>
</evidence>
<reference evidence="3 4" key="1">
    <citation type="journal article" date="2016" name="Front. Microbiol.">
        <title>Genomic Resource of Rice Seed Associated Bacteria.</title>
        <authorList>
            <person name="Midha S."/>
            <person name="Bansal K."/>
            <person name="Sharma S."/>
            <person name="Kumar N."/>
            <person name="Patil P.P."/>
            <person name="Chaudhry V."/>
            <person name="Patil P.B."/>
        </authorList>
    </citation>
    <scope>NUCLEOTIDE SEQUENCE [LARGE SCALE GENOMIC DNA]</scope>
    <source>
        <strain evidence="3 4">NS331</strain>
    </source>
</reference>
<proteinExistence type="predicted"/>
<dbReference type="EMBL" id="LDSL01000144">
    <property type="protein sequence ID" value="KTT15424.1"/>
    <property type="molecule type" value="Genomic_DNA"/>
</dbReference>
<keyword evidence="4" id="KW-1185">Reference proteome</keyword>
<organism evidence="3 4">
    <name type="scientific">Pseudacidovorax intermedius</name>
    <dbReference type="NCBI Taxonomy" id="433924"/>
    <lineage>
        <taxon>Bacteria</taxon>
        <taxon>Pseudomonadati</taxon>
        <taxon>Pseudomonadota</taxon>
        <taxon>Betaproteobacteria</taxon>
        <taxon>Burkholderiales</taxon>
        <taxon>Comamonadaceae</taxon>
        <taxon>Pseudacidovorax</taxon>
    </lineage>
</organism>
<comment type="caution">
    <text evidence="3">The sequence shown here is derived from an EMBL/GenBank/DDBJ whole genome shotgun (WGS) entry which is preliminary data.</text>
</comment>
<feature type="region of interest" description="Disordered" evidence="1">
    <location>
        <begin position="1"/>
        <end position="22"/>
    </location>
</feature>